<dbReference type="InterPro" id="IPR050763">
    <property type="entry name" value="ABC_transporter_ATP-binding"/>
</dbReference>
<comment type="subcellular location">
    <subcellularLocation>
        <location evidence="1">Cell membrane</location>
        <topology evidence="1">Peripheral membrane protein</topology>
    </subcellularLocation>
</comment>
<dbReference type="SUPFAM" id="SSF52540">
    <property type="entry name" value="P-loop containing nucleoside triphosphate hydrolases"/>
    <property type="match status" value="1"/>
</dbReference>
<gene>
    <name evidence="8" type="ORF">EDL96_03845</name>
</gene>
<dbReference type="CDD" id="cd03230">
    <property type="entry name" value="ABC_DR_subfamily_A"/>
    <property type="match status" value="1"/>
</dbReference>
<dbReference type="SMART" id="SM00382">
    <property type="entry name" value="AAA"/>
    <property type="match status" value="1"/>
</dbReference>
<dbReference type="InterPro" id="IPR003439">
    <property type="entry name" value="ABC_transporter-like_ATP-bd"/>
</dbReference>
<sequence length="310" mass="33125">MSSPTAAETPVQVTGLVKSFGSLNALDGIDLTVRRGSIHGFLGPNGAGKSTAIRVMLGLYRATSGSVRVLGMDPGRQPAEVTRKVSYIPGDSALWPNLTGHQVLDVLAGLRGARDKSRETELIERFSLDPTKKVRSYSTGNRRKVMLVAAFSAPTELLILDEPTSGLDPLMEQVFQDCVKEAAAEGRTVLLSSHILSEVERLCTDVTIIKDGRVVESGTLSHLQHLAAVEVTVHDDDETLTRLAATLHARGVDPKASAARPAAGVLDFPVERDLLPQVLAEVAAAGCTDVTVASASLEDLFLRHYEVDAR</sequence>
<dbReference type="Proteomes" id="UP000270616">
    <property type="component" value="Unassembled WGS sequence"/>
</dbReference>
<feature type="domain" description="ABC transporter" evidence="7">
    <location>
        <begin position="11"/>
        <end position="236"/>
    </location>
</feature>
<comment type="caution">
    <text evidence="8">The sequence shown here is derived from an EMBL/GenBank/DDBJ whole genome shotgun (WGS) entry which is preliminary data.</text>
</comment>
<evidence type="ECO:0000256" key="5">
    <source>
        <dbReference type="ARBA" id="ARBA00022840"/>
    </source>
</evidence>
<evidence type="ECO:0000256" key="2">
    <source>
        <dbReference type="ARBA" id="ARBA00005417"/>
    </source>
</evidence>
<comment type="similarity">
    <text evidence="2">Belongs to the ABC transporter superfamily.</text>
</comment>
<organism evidence="8 9">
    <name type="scientific">Kocuria soli</name>
    <dbReference type="NCBI Taxonomy" id="2485125"/>
    <lineage>
        <taxon>Bacteria</taxon>
        <taxon>Bacillati</taxon>
        <taxon>Actinomycetota</taxon>
        <taxon>Actinomycetes</taxon>
        <taxon>Micrococcales</taxon>
        <taxon>Micrococcaceae</taxon>
        <taxon>Kocuria</taxon>
    </lineage>
</organism>
<evidence type="ECO:0000313" key="8">
    <source>
        <dbReference type="EMBL" id="ROZ64418.1"/>
    </source>
</evidence>
<evidence type="ECO:0000256" key="6">
    <source>
        <dbReference type="ARBA" id="ARBA00023251"/>
    </source>
</evidence>
<dbReference type="AlphaFoldDB" id="A0A3N3ZW14"/>
<keyword evidence="6" id="KW-0046">Antibiotic resistance</keyword>
<keyword evidence="9" id="KW-1185">Reference proteome</keyword>
<evidence type="ECO:0000259" key="7">
    <source>
        <dbReference type="PROSITE" id="PS50893"/>
    </source>
</evidence>
<evidence type="ECO:0000256" key="1">
    <source>
        <dbReference type="ARBA" id="ARBA00004202"/>
    </source>
</evidence>
<dbReference type="OrthoDB" id="9804819at2"/>
<evidence type="ECO:0000256" key="4">
    <source>
        <dbReference type="ARBA" id="ARBA00022741"/>
    </source>
</evidence>
<dbReference type="GO" id="GO:0046677">
    <property type="term" value="P:response to antibiotic"/>
    <property type="evidence" value="ECO:0007669"/>
    <property type="project" value="UniProtKB-KW"/>
</dbReference>
<reference evidence="8 9" key="1">
    <citation type="submission" date="2018-10" db="EMBL/GenBank/DDBJ databases">
        <title>Kocuria sp. M5W7-7, whole genome shotgun sequence.</title>
        <authorList>
            <person name="Tuo L."/>
        </authorList>
    </citation>
    <scope>NUCLEOTIDE SEQUENCE [LARGE SCALE GENOMIC DNA]</scope>
    <source>
        <strain evidence="8 9">M5W7-7</strain>
    </source>
</reference>
<dbReference type="GO" id="GO:0005886">
    <property type="term" value="C:plasma membrane"/>
    <property type="evidence" value="ECO:0007669"/>
    <property type="project" value="UniProtKB-SubCell"/>
</dbReference>
<dbReference type="EMBL" id="RKMF01000003">
    <property type="protein sequence ID" value="ROZ64418.1"/>
    <property type="molecule type" value="Genomic_DNA"/>
</dbReference>
<evidence type="ECO:0000256" key="3">
    <source>
        <dbReference type="ARBA" id="ARBA00022448"/>
    </source>
</evidence>
<dbReference type="PANTHER" id="PTHR42711:SF5">
    <property type="entry name" value="ABC TRANSPORTER ATP-BINDING PROTEIN NATA"/>
    <property type="match status" value="1"/>
</dbReference>
<dbReference type="Gene3D" id="3.40.50.300">
    <property type="entry name" value="P-loop containing nucleotide triphosphate hydrolases"/>
    <property type="match status" value="1"/>
</dbReference>
<name>A0A3N3ZW14_9MICC</name>
<keyword evidence="4" id="KW-0547">Nucleotide-binding</keyword>
<proteinExistence type="inferred from homology"/>
<dbReference type="PANTHER" id="PTHR42711">
    <property type="entry name" value="ABC TRANSPORTER ATP-BINDING PROTEIN"/>
    <property type="match status" value="1"/>
</dbReference>
<dbReference type="PROSITE" id="PS50893">
    <property type="entry name" value="ABC_TRANSPORTER_2"/>
    <property type="match status" value="1"/>
</dbReference>
<keyword evidence="5 8" id="KW-0067">ATP-binding</keyword>
<accession>A0A3N3ZW14</accession>
<evidence type="ECO:0000313" key="9">
    <source>
        <dbReference type="Proteomes" id="UP000270616"/>
    </source>
</evidence>
<dbReference type="GO" id="GO:0005524">
    <property type="term" value="F:ATP binding"/>
    <property type="evidence" value="ECO:0007669"/>
    <property type="project" value="UniProtKB-KW"/>
</dbReference>
<dbReference type="Pfam" id="PF00005">
    <property type="entry name" value="ABC_tran"/>
    <property type="match status" value="1"/>
</dbReference>
<dbReference type="InterPro" id="IPR003593">
    <property type="entry name" value="AAA+_ATPase"/>
</dbReference>
<protein>
    <submittedName>
        <fullName evidence="8">ABC transporter ATP-binding protein</fullName>
    </submittedName>
</protein>
<keyword evidence="3" id="KW-0813">Transport</keyword>
<dbReference type="InterPro" id="IPR027417">
    <property type="entry name" value="P-loop_NTPase"/>
</dbReference>
<dbReference type="GO" id="GO:0016887">
    <property type="term" value="F:ATP hydrolysis activity"/>
    <property type="evidence" value="ECO:0007669"/>
    <property type="project" value="InterPro"/>
</dbReference>